<keyword evidence="5 7" id="KW-0326">Glycosidase</keyword>
<evidence type="ECO:0000256" key="2">
    <source>
        <dbReference type="ARBA" id="ARBA00022801"/>
    </source>
</evidence>
<evidence type="ECO:0000313" key="11">
    <source>
        <dbReference type="Proteomes" id="UP000305067"/>
    </source>
</evidence>
<name>A0A5C3QLZ9_9AGAR</name>
<dbReference type="SUPFAM" id="SSF51445">
    <property type="entry name" value="(Trans)glycosidases"/>
    <property type="match status" value="1"/>
</dbReference>
<keyword evidence="3" id="KW-0146">Chitin degradation</keyword>
<evidence type="ECO:0000256" key="8">
    <source>
        <dbReference type="RuleBase" id="RU004453"/>
    </source>
</evidence>
<dbReference type="PROSITE" id="PS01095">
    <property type="entry name" value="GH18_1"/>
    <property type="match status" value="1"/>
</dbReference>
<keyword evidence="6" id="KW-0624">Polysaccharide degradation</keyword>
<evidence type="ECO:0000259" key="9">
    <source>
        <dbReference type="PROSITE" id="PS51910"/>
    </source>
</evidence>
<dbReference type="Pfam" id="PF00704">
    <property type="entry name" value="Glyco_hydro_18"/>
    <property type="match status" value="1"/>
</dbReference>
<dbReference type="GO" id="GO:0008843">
    <property type="term" value="F:endochitinase activity"/>
    <property type="evidence" value="ECO:0007669"/>
    <property type="project" value="UniProtKB-EC"/>
</dbReference>
<evidence type="ECO:0000313" key="10">
    <source>
        <dbReference type="EMBL" id="TFL02200.1"/>
    </source>
</evidence>
<protein>
    <submittedName>
        <fullName evidence="10">Glycoside hydrolase superfamily</fullName>
    </submittedName>
</protein>
<dbReference type="OrthoDB" id="3012298at2759"/>
<comment type="similarity">
    <text evidence="8">Belongs to the glycosyl hydrolase 18 family.</text>
</comment>
<evidence type="ECO:0000256" key="5">
    <source>
        <dbReference type="ARBA" id="ARBA00023295"/>
    </source>
</evidence>
<feature type="domain" description="GH18" evidence="9">
    <location>
        <begin position="1"/>
        <end position="239"/>
    </location>
</feature>
<keyword evidence="2 7" id="KW-0378">Hydrolase</keyword>
<dbReference type="Gene3D" id="3.20.20.80">
    <property type="entry name" value="Glycosidases"/>
    <property type="match status" value="1"/>
</dbReference>
<dbReference type="InterPro" id="IPR001579">
    <property type="entry name" value="Glyco_hydro_18_chit_AS"/>
</dbReference>
<organism evidence="10 11">
    <name type="scientific">Pterulicium gracile</name>
    <dbReference type="NCBI Taxonomy" id="1884261"/>
    <lineage>
        <taxon>Eukaryota</taxon>
        <taxon>Fungi</taxon>
        <taxon>Dikarya</taxon>
        <taxon>Basidiomycota</taxon>
        <taxon>Agaricomycotina</taxon>
        <taxon>Agaricomycetes</taxon>
        <taxon>Agaricomycetidae</taxon>
        <taxon>Agaricales</taxon>
        <taxon>Pleurotineae</taxon>
        <taxon>Pterulaceae</taxon>
        <taxon>Pterulicium</taxon>
    </lineage>
</organism>
<keyword evidence="4" id="KW-0119">Carbohydrate metabolism</keyword>
<sequence length="239" mass="26009">MAQEWVSIGAEERERIRGEYNAAGIKLMIAAFGATEEPTTAGADPVATANQMAAFVKEYGLDGIDVDYEDFPAFAAGTGEDWVIAYTRALREQLPAADGYIITHAPVSPWFTPTLYPGGGYLKVHREVGDLIDWYNLQFYNQGTSEYTDCPGLLDESSSTWPETAVFQIAANGVPMDKLVIGKPAGVGDANNGQMPAETLATCLAEAKERGWNGGAMVWQYPNAQSEWIKTVRSQSWPV</sequence>
<dbReference type="PROSITE" id="PS51910">
    <property type="entry name" value="GH18_2"/>
    <property type="match status" value="1"/>
</dbReference>
<dbReference type="CDD" id="cd00598">
    <property type="entry name" value="GH18_chitinase-like"/>
    <property type="match status" value="1"/>
</dbReference>
<evidence type="ECO:0000256" key="1">
    <source>
        <dbReference type="ARBA" id="ARBA00000822"/>
    </source>
</evidence>
<comment type="catalytic activity">
    <reaction evidence="1">
        <text>Random endo-hydrolysis of N-acetyl-beta-D-glucosaminide (1-&gt;4)-beta-linkages in chitin and chitodextrins.</text>
        <dbReference type="EC" id="3.2.1.14"/>
    </reaction>
</comment>
<dbReference type="InterPro" id="IPR017853">
    <property type="entry name" value="GH"/>
</dbReference>
<reference evidence="10 11" key="1">
    <citation type="journal article" date="2019" name="Nat. Ecol. Evol.">
        <title>Megaphylogeny resolves global patterns of mushroom evolution.</title>
        <authorList>
            <person name="Varga T."/>
            <person name="Krizsan K."/>
            <person name="Foldi C."/>
            <person name="Dima B."/>
            <person name="Sanchez-Garcia M."/>
            <person name="Sanchez-Ramirez S."/>
            <person name="Szollosi G.J."/>
            <person name="Szarkandi J.G."/>
            <person name="Papp V."/>
            <person name="Albert L."/>
            <person name="Andreopoulos W."/>
            <person name="Angelini C."/>
            <person name="Antonin V."/>
            <person name="Barry K.W."/>
            <person name="Bougher N.L."/>
            <person name="Buchanan P."/>
            <person name="Buyck B."/>
            <person name="Bense V."/>
            <person name="Catcheside P."/>
            <person name="Chovatia M."/>
            <person name="Cooper J."/>
            <person name="Damon W."/>
            <person name="Desjardin D."/>
            <person name="Finy P."/>
            <person name="Geml J."/>
            <person name="Haridas S."/>
            <person name="Hughes K."/>
            <person name="Justo A."/>
            <person name="Karasinski D."/>
            <person name="Kautmanova I."/>
            <person name="Kiss B."/>
            <person name="Kocsube S."/>
            <person name="Kotiranta H."/>
            <person name="LaButti K.M."/>
            <person name="Lechner B.E."/>
            <person name="Liimatainen K."/>
            <person name="Lipzen A."/>
            <person name="Lukacs Z."/>
            <person name="Mihaltcheva S."/>
            <person name="Morgado L.N."/>
            <person name="Niskanen T."/>
            <person name="Noordeloos M.E."/>
            <person name="Ohm R.A."/>
            <person name="Ortiz-Santana B."/>
            <person name="Ovrebo C."/>
            <person name="Racz N."/>
            <person name="Riley R."/>
            <person name="Savchenko A."/>
            <person name="Shiryaev A."/>
            <person name="Soop K."/>
            <person name="Spirin V."/>
            <person name="Szebenyi C."/>
            <person name="Tomsovsky M."/>
            <person name="Tulloss R.E."/>
            <person name="Uehling J."/>
            <person name="Grigoriev I.V."/>
            <person name="Vagvolgyi C."/>
            <person name="Papp T."/>
            <person name="Martin F.M."/>
            <person name="Miettinen O."/>
            <person name="Hibbett D.S."/>
            <person name="Nagy L.G."/>
        </authorList>
    </citation>
    <scope>NUCLEOTIDE SEQUENCE [LARGE SCALE GENOMIC DNA]</scope>
    <source>
        <strain evidence="10 11">CBS 309.79</strain>
    </source>
</reference>
<dbReference type="EMBL" id="ML178823">
    <property type="protein sequence ID" value="TFL02200.1"/>
    <property type="molecule type" value="Genomic_DNA"/>
</dbReference>
<dbReference type="GO" id="GO:0006032">
    <property type="term" value="P:chitin catabolic process"/>
    <property type="evidence" value="ECO:0007669"/>
    <property type="project" value="UniProtKB-KW"/>
</dbReference>
<accession>A0A5C3QLZ9</accession>
<proteinExistence type="inferred from homology"/>
<evidence type="ECO:0000256" key="7">
    <source>
        <dbReference type="RuleBase" id="RU000489"/>
    </source>
</evidence>
<evidence type="ECO:0000256" key="6">
    <source>
        <dbReference type="ARBA" id="ARBA00023326"/>
    </source>
</evidence>
<evidence type="ECO:0000256" key="4">
    <source>
        <dbReference type="ARBA" id="ARBA00023277"/>
    </source>
</evidence>
<keyword evidence="11" id="KW-1185">Reference proteome</keyword>
<dbReference type="Proteomes" id="UP000305067">
    <property type="component" value="Unassembled WGS sequence"/>
</dbReference>
<dbReference type="InterPro" id="IPR001223">
    <property type="entry name" value="Glyco_hydro18_cat"/>
</dbReference>
<evidence type="ECO:0000256" key="3">
    <source>
        <dbReference type="ARBA" id="ARBA00023024"/>
    </source>
</evidence>
<gene>
    <name evidence="10" type="ORF">BDV98DRAFT_54595</name>
</gene>
<dbReference type="GO" id="GO:0000272">
    <property type="term" value="P:polysaccharide catabolic process"/>
    <property type="evidence" value="ECO:0007669"/>
    <property type="project" value="UniProtKB-KW"/>
</dbReference>
<dbReference type="AlphaFoldDB" id="A0A5C3QLZ9"/>